<dbReference type="AlphaFoldDB" id="A0A388MG16"/>
<dbReference type="Gramene" id="GBG93422">
    <property type="protein sequence ID" value="GBG93422"/>
    <property type="gene ID" value="CBR_g69675"/>
</dbReference>
<sequence>LDIFVCGDQVRKGAALNAVQIAEMLL</sequence>
<evidence type="ECO:0008006" key="3">
    <source>
        <dbReference type="Google" id="ProtNLM"/>
    </source>
</evidence>
<dbReference type="EMBL" id="BFEA01001746">
    <property type="protein sequence ID" value="GBG93422.1"/>
    <property type="molecule type" value="Genomic_DNA"/>
</dbReference>
<evidence type="ECO:0000313" key="1">
    <source>
        <dbReference type="EMBL" id="GBG93422.1"/>
    </source>
</evidence>
<accession>A0A388MG16</accession>
<comment type="caution">
    <text evidence="1">The sequence shown here is derived from an EMBL/GenBank/DDBJ whole genome shotgun (WGS) entry which is preliminary data.</text>
</comment>
<proteinExistence type="predicted"/>
<protein>
    <recommendedName>
        <fullName evidence="3">Aspartate-semialdehyde dehydrogenase</fullName>
    </recommendedName>
</protein>
<evidence type="ECO:0000313" key="2">
    <source>
        <dbReference type="Proteomes" id="UP000265515"/>
    </source>
</evidence>
<dbReference type="Proteomes" id="UP000265515">
    <property type="component" value="Unassembled WGS sequence"/>
</dbReference>
<organism evidence="1 2">
    <name type="scientific">Chara braunii</name>
    <name type="common">Braun's stonewort</name>
    <dbReference type="NCBI Taxonomy" id="69332"/>
    <lineage>
        <taxon>Eukaryota</taxon>
        <taxon>Viridiplantae</taxon>
        <taxon>Streptophyta</taxon>
        <taxon>Charophyceae</taxon>
        <taxon>Charales</taxon>
        <taxon>Characeae</taxon>
        <taxon>Chara</taxon>
    </lineage>
</organism>
<dbReference type="STRING" id="69332.A0A388MG16"/>
<reference evidence="1 2" key="1">
    <citation type="journal article" date="2018" name="Cell">
        <title>The Chara Genome: Secondary Complexity and Implications for Plant Terrestrialization.</title>
        <authorList>
            <person name="Nishiyama T."/>
            <person name="Sakayama H."/>
            <person name="Vries J.D."/>
            <person name="Buschmann H."/>
            <person name="Saint-Marcoux D."/>
            <person name="Ullrich K.K."/>
            <person name="Haas F.B."/>
            <person name="Vanderstraeten L."/>
            <person name="Becker D."/>
            <person name="Lang D."/>
            <person name="Vosolsobe S."/>
            <person name="Rombauts S."/>
            <person name="Wilhelmsson P.K.I."/>
            <person name="Janitza P."/>
            <person name="Kern R."/>
            <person name="Heyl A."/>
            <person name="Rumpler F."/>
            <person name="Villalobos L.I.A.C."/>
            <person name="Clay J.M."/>
            <person name="Skokan R."/>
            <person name="Toyoda A."/>
            <person name="Suzuki Y."/>
            <person name="Kagoshima H."/>
            <person name="Schijlen E."/>
            <person name="Tajeshwar N."/>
            <person name="Catarino B."/>
            <person name="Hetherington A.J."/>
            <person name="Saltykova A."/>
            <person name="Bonnot C."/>
            <person name="Breuninger H."/>
            <person name="Symeonidi A."/>
            <person name="Radhakrishnan G.V."/>
            <person name="Van Nieuwerburgh F."/>
            <person name="Deforce D."/>
            <person name="Chang C."/>
            <person name="Karol K.G."/>
            <person name="Hedrich R."/>
            <person name="Ulvskov P."/>
            <person name="Glockner G."/>
            <person name="Delwiche C.F."/>
            <person name="Petrasek J."/>
            <person name="Van de Peer Y."/>
            <person name="Friml J."/>
            <person name="Beilby M."/>
            <person name="Dolan L."/>
            <person name="Kohara Y."/>
            <person name="Sugano S."/>
            <person name="Fujiyama A."/>
            <person name="Delaux P.-M."/>
            <person name="Quint M."/>
            <person name="TheiBen G."/>
            <person name="Hagemann M."/>
            <person name="Harholt J."/>
            <person name="Dunand C."/>
            <person name="Zachgo S."/>
            <person name="Langdale J."/>
            <person name="Maumus F."/>
            <person name="Straeten D.V.D."/>
            <person name="Gould S.B."/>
            <person name="Rensing S.A."/>
        </authorList>
    </citation>
    <scope>NUCLEOTIDE SEQUENCE [LARGE SCALE GENOMIC DNA]</scope>
    <source>
        <strain evidence="1 2">S276</strain>
    </source>
</reference>
<dbReference type="Gene3D" id="3.40.50.720">
    <property type="entry name" value="NAD(P)-binding Rossmann-like Domain"/>
    <property type="match status" value="1"/>
</dbReference>
<keyword evidence="2" id="KW-1185">Reference proteome</keyword>
<name>A0A388MG16_CHABU</name>
<gene>
    <name evidence="1" type="ORF">CBR_g69675</name>
</gene>
<feature type="non-terminal residue" evidence="1">
    <location>
        <position position="1"/>
    </location>
</feature>